<dbReference type="GeneID" id="70686164"/>
<feature type="transmembrane region" description="Helical" evidence="1">
    <location>
        <begin position="89"/>
        <end position="117"/>
    </location>
</feature>
<feature type="transmembrane region" description="Helical" evidence="1">
    <location>
        <begin position="51"/>
        <end position="68"/>
    </location>
</feature>
<keyword evidence="1" id="KW-0472">Membrane</keyword>
<dbReference type="GO" id="GO:0005886">
    <property type="term" value="C:plasma membrane"/>
    <property type="evidence" value="ECO:0007669"/>
    <property type="project" value="UniProtKB-SubCell"/>
</dbReference>
<comment type="similarity">
    <text evidence="1">Belongs to the Brp/Blh beta-carotene diooxygenase family.</text>
</comment>
<dbReference type="Pfam" id="PF15461">
    <property type="entry name" value="BCD"/>
    <property type="match status" value="1"/>
</dbReference>
<feature type="transmembrane region" description="Helical" evidence="1">
    <location>
        <begin position="232"/>
        <end position="253"/>
    </location>
</feature>
<keyword evidence="1" id="KW-0812">Transmembrane</keyword>
<dbReference type="HAMAP" id="MF_02093">
    <property type="entry name" value="Beta_carotene_diox"/>
    <property type="match status" value="1"/>
</dbReference>
<dbReference type="Proteomes" id="UP000663586">
    <property type="component" value="Chromosome"/>
</dbReference>
<dbReference type="GO" id="GO:0010436">
    <property type="term" value="F:carotenoid dioxygenase activity"/>
    <property type="evidence" value="ECO:0007669"/>
    <property type="project" value="UniProtKB-UniRule"/>
</dbReference>
<evidence type="ECO:0000256" key="1">
    <source>
        <dbReference type="HAMAP-Rule" id="MF_02093"/>
    </source>
</evidence>
<dbReference type="GO" id="GO:0003834">
    <property type="term" value="F:beta-carotene 15,15'-dioxygenase activity"/>
    <property type="evidence" value="ECO:0007669"/>
    <property type="project" value="UniProtKB-EC"/>
</dbReference>
<gene>
    <name evidence="2" type="ORF">AArcS_2786</name>
</gene>
<evidence type="ECO:0000313" key="3">
    <source>
        <dbReference type="Proteomes" id="UP000663586"/>
    </source>
</evidence>
<keyword evidence="1" id="KW-0479">Metal-binding</keyword>
<dbReference type="KEGG" id="hara:AArcS_2786"/>
<dbReference type="EMBL" id="CP064786">
    <property type="protein sequence ID" value="QSG03979.1"/>
    <property type="molecule type" value="Genomic_DNA"/>
</dbReference>
<feature type="transmembrane region" description="Helical" evidence="1">
    <location>
        <begin position="274"/>
        <end position="301"/>
    </location>
</feature>
<sequence length="346" mass="37234">MGTGTWQLAERRTRRIENWTIQASRGALLALFVVFAAAGLTGSIPSLEVQMIIYLVGMVGLNLPHGGYEHFENLRRRGLPMGAKYVAMYVTFVAGFIALFFITPLIALSLAFATAVAKGGHGDLRVMDALVGSDHLQSDLQRGLAAFVRGGAVMIVPLVFWPETFYGFASYMISMFDPGAVGALHTRMELMTPILGGAYGLALVAHLVWGYATSGGSTAWLADLGETSLLVGYFAAVPVVVSIGLYFPLWYSMRQSGRTFAAHRKEPADESQGLPVPIVWGVLIVGALATGLVAATLWLVAPNPLGTQGLLPGLVAFYTIFICIVALPHVVVGEWLDFKRGIWYVP</sequence>
<dbReference type="AlphaFoldDB" id="A0A897MYK5"/>
<keyword evidence="1" id="KW-0408">Iron</keyword>
<comment type="caution">
    <text evidence="1">Lacks conserved residue(s) required for the propagation of feature annotation.</text>
</comment>
<dbReference type="EC" id="1.13.11.63" evidence="1"/>
<name>A0A897MYK5_9EURY</name>
<accession>A0A897MYK5</accession>
<protein>
    <recommendedName>
        <fullName evidence="1">Probable beta-carotene 15,15'-dioxygenase</fullName>
        <ecNumber evidence="1">1.13.11.63</ecNumber>
    </recommendedName>
</protein>
<organism evidence="2 3">
    <name type="scientific">Natranaeroarchaeum sulfidigenes</name>
    <dbReference type="NCBI Taxonomy" id="2784880"/>
    <lineage>
        <taxon>Archaea</taxon>
        <taxon>Methanobacteriati</taxon>
        <taxon>Methanobacteriota</taxon>
        <taxon>Stenosarchaea group</taxon>
        <taxon>Halobacteria</taxon>
        <taxon>Halobacteriales</taxon>
        <taxon>Natronoarchaeaceae</taxon>
        <taxon>Natranaeroarchaeum</taxon>
    </lineage>
</organism>
<feature type="transmembrane region" description="Helical" evidence="1">
    <location>
        <begin position="313"/>
        <end position="332"/>
    </location>
</feature>
<keyword evidence="1" id="KW-1133">Transmembrane helix</keyword>
<dbReference type="GO" id="GO:0016121">
    <property type="term" value="P:carotene catabolic process"/>
    <property type="evidence" value="ECO:0007669"/>
    <property type="project" value="UniProtKB-UniRule"/>
</dbReference>
<dbReference type="InterPro" id="IPR022270">
    <property type="entry name" value="Blh_diox"/>
</dbReference>
<comment type="cofactor">
    <cofactor evidence="1">
        <name>Fe(2+)</name>
        <dbReference type="ChEBI" id="CHEBI:29033"/>
    </cofactor>
</comment>
<feature type="transmembrane region" description="Helical" evidence="1">
    <location>
        <begin position="146"/>
        <end position="169"/>
    </location>
</feature>
<keyword evidence="1" id="KW-1003">Cell membrane</keyword>
<dbReference type="NCBIfam" id="TIGR03753">
    <property type="entry name" value="blh_monoox"/>
    <property type="match status" value="1"/>
</dbReference>
<dbReference type="GO" id="GO:0005506">
    <property type="term" value="F:iron ion binding"/>
    <property type="evidence" value="ECO:0007669"/>
    <property type="project" value="UniProtKB-UniRule"/>
</dbReference>
<keyword evidence="1" id="KW-0223">Dioxygenase</keyword>
<evidence type="ECO:0000313" key="2">
    <source>
        <dbReference type="EMBL" id="QSG03979.1"/>
    </source>
</evidence>
<proteinExistence type="inferred from homology"/>
<reference evidence="2" key="1">
    <citation type="submission" date="2020-11" db="EMBL/GenBank/DDBJ databases">
        <title>Carbohydrate-dependent, anaerobic sulfur respiration: A novel catabolism in halophilic archaea.</title>
        <authorList>
            <person name="Sorokin D.Y."/>
            <person name="Messina E."/>
            <person name="Smedile F."/>
            <person name="La Cono V."/>
            <person name="Hallsworth J.E."/>
            <person name="Yakimov M.M."/>
        </authorList>
    </citation>
    <scope>NUCLEOTIDE SEQUENCE</scope>
    <source>
        <strain evidence="2">AArc-S</strain>
    </source>
</reference>
<comment type="subcellular location">
    <subcellularLocation>
        <location evidence="1">Cell membrane</location>
        <topology evidence="1">Multi-pass membrane protein</topology>
    </subcellularLocation>
</comment>
<dbReference type="RefSeq" id="WP_238478011.1">
    <property type="nucleotide sequence ID" value="NZ_CP064786.1"/>
</dbReference>
<feature type="transmembrane region" description="Helical" evidence="1">
    <location>
        <begin position="26"/>
        <end position="45"/>
    </location>
</feature>
<keyword evidence="3" id="KW-1185">Reference proteome</keyword>
<comment type="function">
    <text evidence="1">Catalyzes the cleavage of beta-carotene at its central double bond (15,15') to yield two molecules of all-trans-retinal.</text>
</comment>
<comment type="catalytic activity">
    <reaction evidence="1">
        <text>all-trans-beta-carotene + O2 = 2 all-trans-retinal</text>
        <dbReference type="Rhea" id="RHEA:32887"/>
        <dbReference type="ChEBI" id="CHEBI:15379"/>
        <dbReference type="ChEBI" id="CHEBI:17579"/>
        <dbReference type="ChEBI" id="CHEBI:17898"/>
        <dbReference type="EC" id="1.13.11.63"/>
    </reaction>
</comment>
<feature type="transmembrane region" description="Helical" evidence="1">
    <location>
        <begin position="190"/>
        <end position="212"/>
    </location>
</feature>
<keyword evidence="1" id="KW-0560">Oxidoreductase</keyword>